<evidence type="ECO:0000259" key="3">
    <source>
        <dbReference type="Pfam" id="PF01551"/>
    </source>
</evidence>
<feature type="transmembrane region" description="Helical" evidence="2">
    <location>
        <begin position="27"/>
        <end position="50"/>
    </location>
</feature>
<dbReference type="CDD" id="cd12797">
    <property type="entry name" value="M23_peptidase"/>
    <property type="match status" value="1"/>
</dbReference>
<accession>A0A3D8IXR6</accession>
<dbReference type="InterPro" id="IPR011055">
    <property type="entry name" value="Dup_hybrid_motif"/>
</dbReference>
<comment type="caution">
    <text evidence="4">The sequence shown here is derived from an EMBL/GenBank/DDBJ whole genome shotgun (WGS) entry which is preliminary data.</text>
</comment>
<dbReference type="InterPro" id="IPR016047">
    <property type="entry name" value="M23ase_b-sheet_dom"/>
</dbReference>
<proteinExistence type="predicted"/>
<dbReference type="PANTHER" id="PTHR21666:SF289">
    <property type="entry name" value="L-ALA--D-GLU ENDOPEPTIDASE"/>
    <property type="match status" value="1"/>
</dbReference>
<dbReference type="GO" id="GO:0004222">
    <property type="term" value="F:metalloendopeptidase activity"/>
    <property type="evidence" value="ECO:0007669"/>
    <property type="project" value="TreeGrafter"/>
</dbReference>
<dbReference type="EMBL" id="NXLU01000001">
    <property type="protein sequence ID" value="RDU70069.1"/>
    <property type="molecule type" value="Genomic_DNA"/>
</dbReference>
<dbReference type="RefSeq" id="WP_104723920.1">
    <property type="nucleotide sequence ID" value="NZ_FZNE01000002.1"/>
</dbReference>
<dbReference type="Gene3D" id="2.70.70.10">
    <property type="entry name" value="Glucose Permease (Domain IIA)"/>
    <property type="match status" value="1"/>
</dbReference>
<reference evidence="4 5" key="1">
    <citation type="submission" date="2018-04" db="EMBL/GenBank/DDBJ databases">
        <title>Novel Campyloabacter and Helicobacter Species and Strains.</title>
        <authorList>
            <person name="Mannion A.J."/>
            <person name="Shen Z."/>
            <person name="Fox J.G."/>
        </authorList>
    </citation>
    <scope>NUCLEOTIDE SEQUENCE [LARGE SCALE GENOMIC DNA]</scope>
    <source>
        <strain evidence="4 5">ATCC 700242</strain>
    </source>
</reference>
<dbReference type="OrthoDB" id="9815245at2"/>
<dbReference type="InterPro" id="IPR050570">
    <property type="entry name" value="Cell_wall_metabolism_enzyme"/>
</dbReference>
<evidence type="ECO:0000313" key="5">
    <source>
        <dbReference type="Proteomes" id="UP000257067"/>
    </source>
</evidence>
<dbReference type="PANTHER" id="PTHR21666">
    <property type="entry name" value="PEPTIDASE-RELATED"/>
    <property type="match status" value="1"/>
</dbReference>
<sequence length="300" mass="34301">MRDRIYISIVDEEGSKQFNLHKVAKKIFLYSLIALLITIVSGFFLMTYLMKQIRDISATKIQITQNYKDTFYQNQELKTKISSKSQELIDITKRVDDLEEIVNLSKNTDDPIQYNISNLQTTQEQKKILLQIIPNGAPIAISAKIASVKLRPHPSKGTYGINSGIDYIVPLKTPIYATAEGIVDLSRNGKKGYGKFVKLTHAYGFSSMYAHLSEILVKKGDFVQKGQLIGYSGNSGNSNGARLYYEVRFLEGYQNPLDYTQWGEENFDSIFEKQTHVHWDKLLWAIDELRQIKNRLNNKG</sequence>
<keyword evidence="2" id="KW-0812">Transmembrane</keyword>
<evidence type="ECO:0000256" key="2">
    <source>
        <dbReference type="SAM" id="Phobius"/>
    </source>
</evidence>
<dbReference type="Pfam" id="PF01551">
    <property type="entry name" value="Peptidase_M23"/>
    <property type="match status" value="1"/>
</dbReference>
<gene>
    <name evidence="4" type="ORF">CQA62_01260</name>
</gene>
<keyword evidence="5" id="KW-1185">Reference proteome</keyword>
<name>A0A3D8IXR6_9HELI</name>
<dbReference type="Proteomes" id="UP000257067">
    <property type="component" value="Unassembled WGS sequence"/>
</dbReference>
<evidence type="ECO:0000313" key="4">
    <source>
        <dbReference type="EMBL" id="RDU70069.1"/>
    </source>
</evidence>
<dbReference type="SUPFAM" id="SSF51261">
    <property type="entry name" value="Duplicated hybrid motif"/>
    <property type="match status" value="1"/>
</dbReference>
<dbReference type="AlphaFoldDB" id="A0A3D8IXR6"/>
<keyword evidence="2" id="KW-1133">Transmembrane helix</keyword>
<protein>
    <submittedName>
        <fullName evidence="4">M23 family peptidase</fullName>
    </submittedName>
</protein>
<keyword evidence="2" id="KW-0472">Membrane</keyword>
<feature type="domain" description="M23ase beta-sheet core" evidence="3">
    <location>
        <begin position="162"/>
        <end position="256"/>
    </location>
</feature>
<keyword evidence="1" id="KW-0732">Signal</keyword>
<organism evidence="4 5">
    <name type="scientific">Helicobacter cholecystus</name>
    <dbReference type="NCBI Taxonomy" id="45498"/>
    <lineage>
        <taxon>Bacteria</taxon>
        <taxon>Pseudomonadati</taxon>
        <taxon>Campylobacterota</taxon>
        <taxon>Epsilonproteobacteria</taxon>
        <taxon>Campylobacterales</taxon>
        <taxon>Helicobacteraceae</taxon>
        <taxon>Helicobacter</taxon>
    </lineage>
</organism>
<evidence type="ECO:0000256" key="1">
    <source>
        <dbReference type="ARBA" id="ARBA00022729"/>
    </source>
</evidence>